<dbReference type="Proteomes" id="UP000578030">
    <property type="component" value="Unassembled WGS sequence"/>
</dbReference>
<dbReference type="AlphaFoldDB" id="A0A7W4PQM6"/>
<evidence type="ECO:0000313" key="1">
    <source>
        <dbReference type="EMBL" id="MBB2202961.1"/>
    </source>
</evidence>
<accession>A0A7W4PQM6</accession>
<comment type="caution">
    <text evidence="1">The sequence shown here is derived from an EMBL/GenBank/DDBJ whole genome shotgun (WGS) entry which is preliminary data.</text>
</comment>
<keyword evidence="2" id="KW-1185">Reference proteome</keyword>
<evidence type="ECO:0000313" key="2">
    <source>
        <dbReference type="Proteomes" id="UP000578030"/>
    </source>
</evidence>
<proteinExistence type="predicted"/>
<dbReference type="EMBL" id="JABEQM010000015">
    <property type="protein sequence ID" value="MBB2202961.1"/>
    <property type="molecule type" value="Genomic_DNA"/>
</dbReference>
<gene>
    <name evidence="1" type="ORF">HLH28_15515</name>
</gene>
<protein>
    <submittedName>
        <fullName evidence="1">Uncharacterized protein</fullName>
    </submittedName>
</protein>
<sequence length="125" mass="12909">MTRLSLSWLSEDYPHLAKTLADAAGQMPPGARGPSGIGPFQAPTVVEHHLLDAVEVSQNGRVTDLRRALRPVFPEGDIPDRVMAALAMLGACLAGTGSLLGAGRLAGRTANGGMNRSPLPTGSAK</sequence>
<reference evidence="1 2" key="1">
    <citation type="submission" date="2020-04" db="EMBL/GenBank/DDBJ databases">
        <title>Description of novel Gluconacetobacter.</title>
        <authorList>
            <person name="Sombolestani A."/>
        </authorList>
    </citation>
    <scope>NUCLEOTIDE SEQUENCE [LARGE SCALE GENOMIC DNA]</scope>
    <source>
        <strain evidence="1 2">LMG 27802</strain>
    </source>
</reference>
<organism evidence="1 2">
    <name type="scientific">Gluconacetobacter tumulisoli</name>
    <dbReference type="NCBI Taxonomy" id="1286189"/>
    <lineage>
        <taxon>Bacteria</taxon>
        <taxon>Pseudomonadati</taxon>
        <taxon>Pseudomonadota</taxon>
        <taxon>Alphaproteobacteria</taxon>
        <taxon>Acetobacterales</taxon>
        <taxon>Acetobacteraceae</taxon>
        <taxon>Gluconacetobacter</taxon>
    </lineage>
</organism>
<dbReference type="RefSeq" id="WP_182960823.1">
    <property type="nucleotide sequence ID" value="NZ_JABEQM010000015.1"/>
</dbReference>
<name>A0A7W4PQM6_9PROT</name>